<keyword evidence="3" id="KW-1185">Reference proteome</keyword>
<keyword evidence="1" id="KW-1133">Transmembrane helix</keyword>
<feature type="transmembrane region" description="Helical" evidence="1">
    <location>
        <begin position="6"/>
        <end position="31"/>
    </location>
</feature>
<protein>
    <submittedName>
        <fullName evidence="2">Uncharacterized protein</fullName>
    </submittedName>
</protein>
<organism evidence="2 3">
    <name type="scientific">Actinoplanes derwentensis</name>
    <dbReference type="NCBI Taxonomy" id="113562"/>
    <lineage>
        <taxon>Bacteria</taxon>
        <taxon>Bacillati</taxon>
        <taxon>Actinomycetota</taxon>
        <taxon>Actinomycetes</taxon>
        <taxon>Micromonosporales</taxon>
        <taxon>Micromonosporaceae</taxon>
        <taxon>Actinoplanes</taxon>
    </lineage>
</organism>
<keyword evidence="1" id="KW-0472">Membrane</keyword>
<dbReference type="EMBL" id="LT629758">
    <property type="protein sequence ID" value="SDS81588.1"/>
    <property type="molecule type" value="Genomic_DNA"/>
</dbReference>
<keyword evidence="1" id="KW-0812">Transmembrane</keyword>
<accession>A0A1H1VA09</accession>
<feature type="transmembrane region" description="Helical" evidence="1">
    <location>
        <begin position="214"/>
        <end position="235"/>
    </location>
</feature>
<dbReference type="RefSeq" id="WP_092543113.1">
    <property type="nucleotide sequence ID" value="NZ_BOMJ01000011.1"/>
</dbReference>
<reference evidence="2 3" key="1">
    <citation type="submission" date="2016-10" db="EMBL/GenBank/DDBJ databases">
        <authorList>
            <person name="de Groot N.N."/>
        </authorList>
    </citation>
    <scope>NUCLEOTIDE SEQUENCE [LARGE SCALE GENOMIC DNA]</scope>
    <source>
        <strain evidence="2 3">DSM 43941</strain>
    </source>
</reference>
<name>A0A1H1VA09_9ACTN</name>
<dbReference type="OrthoDB" id="92598at2"/>
<feature type="transmembrane region" description="Helical" evidence="1">
    <location>
        <begin position="114"/>
        <end position="134"/>
    </location>
</feature>
<dbReference type="AlphaFoldDB" id="A0A1H1VA09"/>
<evidence type="ECO:0000256" key="1">
    <source>
        <dbReference type="SAM" id="Phobius"/>
    </source>
</evidence>
<feature type="transmembrane region" description="Helical" evidence="1">
    <location>
        <begin position="140"/>
        <end position="158"/>
    </location>
</feature>
<gene>
    <name evidence="2" type="ORF">SAMN04489716_1690</name>
</gene>
<feature type="transmembrane region" description="Helical" evidence="1">
    <location>
        <begin position="170"/>
        <end position="188"/>
    </location>
</feature>
<evidence type="ECO:0000313" key="2">
    <source>
        <dbReference type="EMBL" id="SDS81588.1"/>
    </source>
</evidence>
<sequence>MLTFLTHYLLALGATAALWPVASLILAGGAFGSPKVITFVRTARSRLVKVPATALFSCHGGKVDLTVVDRSRATETTLTMWELQGFLARFSLLTWDGPPKSGARVRARLGTELWLRRLAFAVFVVAPAAAATWLAFTAHWLWICGAVAVLAGTTYNALTGKLLVLKPGGAFQWVTFLLLGSVAGRWIAEKTGIDWLYWWSVLLGGLRPDWHDRIVPVVLAWTIAVVISSVVLALADER</sequence>
<dbReference type="STRING" id="113562.SAMN04489716_1690"/>
<evidence type="ECO:0000313" key="3">
    <source>
        <dbReference type="Proteomes" id="UP000198688"/>
    </source>
</evidence>
<dbReference type="Proteomes" id="UP000198688">
    <property type="component" value="Chromosome I"/>
</dbReference>
<proteinExistence type="predicted"/>